<dbReference type="Pfam" id="PF00135">
    <property type="entry name" value="COesterase"/>
    <property type="match status" value="1"/>
</dbReference>
<keyword evidence="8" id="KW-1185">Reference proteome</keyword>
<dbReference type="Gene3D" id="3.40.50.1820">
    <property type="entry name" value="alpha/beta hydrolase"/>
    <property type="match status" value="1"/>
</dbReference>
<dbReference type="AlphaFoldDB" id="A0A8C3S3C5"/>
<dbReference type="Proteomes" id="UP000694403">
    <property type="component" value="Unplaced"/>
</dbReference>
<protein>
    <recommendedName>
        <fullName evidence="6">Carboxylesterase type B domain-containing protein</fullName>
    </recommendedName>
</protein>
<keyword evidence="2" id="KW-0719">Serine esterase</keyword>
<evidence type="ECO:0000256" key="3">
    <source>
        <dbReference type="ARBA" id="ARBA00022801"/>
    </source>
</evidence>
<dbReference type="InterPro" id="IPR029058">
    <property type="entry name" value="AB_hydrolase_fold"/>
</dbReference>
<sequence>MGLKPRNPGSQPHPRPPHTHHNPRDPAPLSELDSGLTHIWELSSEPEHRQKRHGVWEVSLPAAMMLRLLPALPYLLFLSLPGPSSGSDDNGTVVLTTSGPIRGKLLQAGSSTVTAFLGIPYAEPPMGALRFQKPIPHQPWSQVLETTSFGNACLQSPLTGYPDAETFTPKMRQSEDCLSLNVWVPHPWPNGTAPILVWIHGGGFFSGAASLDIYDGRFLAANAKVIVASMNYRLGALGFLSLPPAAPGNPGLWDQQLALRWLQENAAAFGGDPAHFILYGQDAGAASVGFHLLSPESRPLITTAVLMSGAPNAPWAWISLEEAKERGRRLGQLLGCTDDDDTALVGCLQGKESGEFPKHEFSVLSRKNQLGLPFVPTPDGDFLPDTPPRLLQARHGQPMTIGIGFTANEGSYILIFAAPSFNLENASSIGWEELLQMVRLMVPEAPEEAVRAVALWYSQEGEDQGDARYRWAMEQILGDYLFVCPVIKMARQEAEAGNLVYTYHFAHRTSSLSTPEWTGVPHGSELPYLFGTLASVGGANHTTDEAELLLSQKAMQYVAEFTRNHERDVHATNTIRAWLQHPSCRYSLQPQKGLLQQWRKSPAQKPGATLTKAFSHQHNYRCPRG</sequence>
<dbReference type="InterPro" id="IPR050654">
    <property type="entry name" value="AChE-related_enzymes"/>
</dbReference>
<evidence type="ECO:0000313" key="7">
    <source>
        <dbReference type="Ensembl" id="ENSCSRP00000009025.1"/>
    </source>
</evidence>
<feature type="region of interest" description="Disordered" evidence="5">
    <location>
        <begin position="1"/>
        <end position="32"/>
    </location>
</feature>
<keyword evidence="3" id="KW-0378">Hydrolase</keyword>
<dbReference type="PRINTS" id="PR00878">
    <property type="entry name" value="CHOLNESTRASE"/>
</dbReference>
<evidence type="ECO:0000256" key="4">
    <source>
        <dbReference type="ARBA" id="ARBA00023157"/>
    </source>
</evidence>
<reference evidence="7" key="2">
    <citation type="submission" date="2025-09" db="UniProtKB">
        <authorList>
            <consortium name="Ensembl"/>
        </authorList>
    </citation>
    <scope>IDENTIFICATION</scope>
</reference>
<comment type="similarity">
    <text evidence="1">Belongs to the type-B carboxylesterase/lipase family.</text>
</comment>
<evidence type="ECO:0000256" key="1">
    <source>
        <dbReference type="ARBA" id="ARBA00005964"/>
    </source>
</evidence>
<accession>A0A8C3S3C5</accession>
<dbReference type="InterPro" id="IPR000997">
    <property type="entry name" value="Cholinesterase"/>
</dbReference>
<dbReference type="GO" id="GO:0003990">
    <property type="term" value="F:acetylcholinesterase activity"/>
    <property type="evidence" value="ECO:0007669"/>
    <property type="project" value="TreeGrafter"/>
</dbReference>
<organism evidence="7 8">
    <name type="scientific">Chelydra serpentina</name>
    <name type="common">Snapping turtle</name>
    <name type="synonym">Testudo serpentina</name>
    <dbReference type="NCBI Taxonomy" id="8475"/>
    <lineage>
        <taxon>Eukaryota</taxon>
        <taxon>Metazoa</taxon>
        <taxon>Chordata</taxon>
        <taxon>Craniata</taxon>
        <taxon>Vertebrata</taxon>
        <taxon>Euteleostomi</taxon>
        <taxon>Archelosauria</taxon>
        <taxon>Testudinata</taxon>
        <taxon>Testudines</taxon>
        <taxon>Cryptodira</taxon>
        <taxon>Durocryptodira</taxon>
        <taxon>Americhelydia</taxon>
        <taxon>Chelydroidea</taxon>
        <taxon>Chelydridae</taxon>
        <taxon>Chelydra</taxon>
    </lineage>
</organism>
<evidence type="ECO:0000259" key="6">
    <source>
        <dbReference type="Pfam" id="PF00135"/>
    </source>
</evidence>
<dbReference type="InterPro" id="IPR002018">
    <property type="entry name" value="CarbesteraseB"/>
</dbReference>
<dbReference type="GO" id="GO:0019695">
    <property type="term" value="P:choline metabolic process"/>
    <property type="evidence" value="ECO:0007669"/>
    <property type="project" value="TreeGrafter"/>
</dbReference>
<dbReference type="GO" id="GO:0006581">
    <property type="term" value="P:acetylcholine catabolic process"/>
    <property type="evidence" value="ECO:0007669"/>
    <property type="project" value="TreeGrafter"/>
</dbReference>
<dbReference type="PANTHER" id="PTHR43918:SF4">
    <property type="entry name" value="CARBOXYLIC ESTER HYDROLASE"/>
    <property type="match status" value="1"/>
</dbReference>
<evidence type="ECO:0000313" key="8">
    <source>
        <dbReference type="Proteomes" id="UP000694403"/>
    </source>
</evidence>
<name>A0A8C3S3C5_CHESE</name>
<dbReference type="GO" id="GO:0005886">
    <property type="term" value="C:plasma membrane"/>
    <property type="evidence" value="ECO:0007669"/>
    <property type="project" value="TreeGrafter"/>
</dbReference>
<reference evidence="7" key="1">
    <citation type="submission" date="2025-08" db="UniProtKB">
        <authorList>
            <consortium name="Ensembl"/>
        </authorList>
    </citation>
    <scope>IDENTIFICATION</scope>
</reference>
<dbReference type="Ensembl" id="ENSCSRT00000009340.1">
    <property type="protein sequence ID" value="ENSCSRP00000009025.1"/>
    <property type="gene ID" value="ENSCSRG00000006698.1"/>
</dbReference>
<dbReference type="PANTHER" id="PTHR43918">
    <property type="entry name" value="ACETYLCHOLINESTERASE"/>
    <property type="match status" value="1"/>
</dbReference>
<proteinExistence type="inferred from homology"/>
<dbReference type="FunFam" id="3.40.50.1820:FF:000029">
    <property type="entry name" value="Acetylcholinesterase"/>
    <property type="match status" value="1"/>
</dbReference>
<feature type="domain" description="Carboxylesterase type B" evidence="6">
    <location>
        <begin position="92"/>
        <end position="569"/>
    </location>
</feature>
<dbReference type="GO" id="GO:0005615">
    <property type="term" value="C:extracellular space"/>
    <property type="evidence" value="ECO:0007669"/>
    <property type="project" value="TreeGrafter"/>
</dbReference>
<evidence type="ECO:0000256" key="5">
    <source>
        <dbReference type="SAM" id="MobiDB-lite"/>
    </source>
</evidence>
<evidence type="ECO:0000256" key="2">
    <source>
        <dbReference type="ARBA" id="ARBA00022487"/>
    </source>
</evidence>
<keyword evidence="4" id="KW-1015">Disulfide bond</keyword>
<dbReference type="SUPFAM" id="SSF53474">
    <property type="entry name" value="alpha/beta-Hydrolases"/>
    <property type="match status" value="1"/>
</dbReference>